<dbReference type="PANTHER" id="PTHR46018:SF2">
    <property type="entry name" value="ZINC PHOSPHODIESTERASE ELAC PROTEIN 1"/>
    <property type="match status" value="1"/>
</dbReference>
<dbReference type="InterPro" id="IPR036866">
    <property type="entry name" value="RibonucZ/Hydroxyglut_hydro"/>
</dbReference>
<organism evidence="11 12">
    <name type="scientific">Myceligenerans indicum</name>
    <dbReference type="NCBI Taxonomy" id="2593663"/>
    <lineage>
        <taxon>Bacteria</taxon>
        <taxon>Bacillati</taxon>
        <taxon>Actinomycetota</taxon>
        <taxon>Actinomycetes</taxon>
        <taxon>Micrococcales</taxon>
        <taxon>Promicromonosporaceae</taxon>
        <taxon>Myceligenerans</taxon>
    </lineage>
</organism>
<dbReference type="PANTHER" id="PTHR46018">
    <property type="entry name" value="ZINC PHOSPHODIESTERASE ELAC PROTEIN 1"/>
    <property type="match status" value="1"/>
</dbReference>
<evidence type="ECO:0000259" key="9">
    <source>
        <dbReference type="Pfam" id="PF00753"/>
    </source>
</evidence>
<comment type="caution">
    <text evidence="11">The sequence shown here is derived from an EMBL/GenBank/DDBJ whole genome shotgun (WGS) entry which is preliminary data.</text>
</comment>
<keyword evidence="12" id="KW-1185">Reference proteome</keyword>
<feature type="binding site" evidence="8">
    <location>
        <position position="294"/>
    </location>
    <ligand>
        <name>Zn(2+)</name>
        <dbReference type="ChEBI" id="CHEBI:29105"/>
        <label>2</label>
        <note>catalytic</note>
    </ligand>
</feature>
<feature type="binding site" evidence="8">
    <location>
        <position position="70"/>
    </location>
    <ligand>
        <name>Zn(2+)</name>
        <dbReference type="ChEBI" id="CHEBI:29105"/>
        <label>2</label>
        <note>catalytic</note>
    </ligand>
</feature>
<comment type="subunit">
    <text evidence="1 8">Homodimer.</text>
</comment>
<dbReference type="Gene3D" id="3.60.15.10">
    <property type="entry name" value="Ribonuclease Z/Hydroxyacylglutathione hydrolase-like"/>
    <property type="match status" value="1"/>
</dbReference>
<gene>
    <name evidence="8" type="primary">rnz</name>
    <name evidence="11" type="ORF">HGK34_15650</name>
</gene>
<evidence type="ECO:0000256" key="7">
    <source>
        <dbReference type="ARBA" id="ARBA00022833"/>
    </source>
</evidence>
<evidence type="ECO:0000256" key="3">
    <source>
        <dbReference type="ARBA" id="ARBA00022722"/>
    </source>
</evidence>
<dbReference type="EMBL" id="JABBYC010000034">
    <property type="protein sequence ID" value="MBL0887694.1"/>
    <property type="molecule type" value="Genomic_DNA"/>
</dbReference>
<keyword evidence="4 8" id="KW-0479">Metal-binding</keyword>
<feature type="binding site" evidence="8">
    <location>
        <position position="236"/>
    </location>
    <ligand>
        <name>Zn(2+)</name>
        <dbReference type="ChEBI" id="CHEBI:29105"/>
        <label>2</label>
        <note>catalytic</note>
    </ligand>
</feature>
<sequence>MTRTAARELVVLGTSSQVPTRTRNHNGYVLFWDDQAILFDPGEGTQRQLIRAGVAASDLTRIALTHLHGDHSLGLAGVVQRISLDSVPHTVPISFPASGESWVRNLCDATAFFHRERLALQPLSESPLVAAGRLPSGRLPSGAVSVPRVPGERPSAADVGLTARRLDHGIETFGYRLQEADSVSFDPERLAARGIAGPDVGRLRREGSVTVPGGGVVHRDEVTVPRRGQSFAFVMDTRLCDAVGELADGVDLLVIESTYLERDARLAAEHGHLTALQAARVAAEAGVRHLVLTHFSQRYEAADGSGALEFEREAREAFDGGLTVARDLDQVPVPRRG</sequence>
<feature type="active site" description="Proton acceptor" evidence="8">
    <location>
        <position position="70"/>
    </location>
</feature>
<feature type="binding site" evidence="8">
    <location>
        <position position="68"/>
    </location>
    <ligand>
        <name>Zn(2+)</name>
        <dbReference type="ChEBI" id="CHEBI:29105"/>
        <label>1</label>
        <note>catalytic</note>
    </ligand>
</feature>
<feature type="binding site" evidence="8">
    <location>
        <position position="71"/>
    </location>
    <ligand>
        <name>Zn(2+)</name>
        <dbReference type="ChEBI" id="CHEBI:29105"/>
        <label>2</label>
        <note>catalytic</note>
    </ligand>
</feature>
<comment type="cofactor">
    <cofactor evidence="8">
        <name>Zn(2+)</name>
        <dbReference type="ChEBI" id="CHEBI:29105"/>
    </cofactor>
    <text evidence="8">Binds 2 Zn(2+) ions.</text>
</comment>
<dbReference type="Pfam" id="PF00753">
    <property type="entry name" value="Lactamase_B"/>
    <property type="match status" value="1"/>
</dbReference>
<feature type="binding site" evidence="8">
    <location>
        <position position="236"/>
    </location>
    <ligand>
        <name>Zn(2+)</name>
        <dbReference type="ChEBI" id="CHEBI:29105"/>
        <label>1</label>
        <note>catalytic</note>
    </ligand>
</feature>
<protein>
    <recommendedName>
        <fullName evidence="8">Ribonuclease Z</fullName>
        <shortName evidence="8">RNase Z</shortName>
        <ecNumber evidence="8">3.1.26.11</ecNumber>
    </recommendedName>
    <alternativeName>
        <fullName evidence="8">tRNA 3 endonuclease</fullName>
    </alternativeName>
    <alternativeName>
        <fullName evidence="8">tRNase Z</fullName>
    </alternativeName>
</protein>
<comment type="function">
    <text evidence="8">Zinc phosphodiesterase, which displays some tRNA 3'-processing endonuclease activity. Probably involved in tRNA maturation, by removing a 3'-trailer from precursor tRNA.</text>
</comment>
<evidence type="ECO:0000259" key="10">
    <source>
        <dbReference type="Pfam" id="PF12706"/>
    </source>
</evidence>
<reference evidence="11 12" key="1">
    <citation type="journal article" date="2021" name="Arch. Microbiol.">
        <title>Myceligenerans indicum sp. nov., an actinobacterium isolated from mangrove sediment of Sundarbans, India.</title>
        <authorList>
            <person name="Asha K."/>
            <person name="Bhadury P."/>
        </authorList>
    </citation>
    <scope>NUCLEOTIDE SEQUENCE [LARGE SCALE GENOMIC DNA]</scope>
    <source>
        <strain evidence="11 12">I2</strain>
    </source>
</reference>
<evidence type="ECO:0000256" key="4">
    <source>
        <dbReference type="ARBA" id="ARBA00022723"/>
    </source>
</evidence>
<keyword evidence="7 8" id="KW-0862">Zinc</keyword>
<keyword evidence="3 8" id="KW-0540">Nuclease</keyword>
<evidence type="ECO:0000313" key="12">
    <source>
        <dbReference type="Proteomes" id="UP000675409"/>
    </source>
</evidence>
<comment type="similarity">
    <text evidence="8">Belongs to the RNase Z family.</text>
</comment>
<evidence type="ECO:0000256" key="6">
    <source>
        <dbReference type="ARBA" id="ARBA00022801"/>
    </source>
</evidence>
<evidence type="ECO:0000256" key="1">
    <source>
        <dbReference type="ARBA" id="ARBA00011738"/>
    </source>
</evidence>
<proteinExistence type="inferred from homology"/>
<dbReference type="SUPFAM" id="SSF56281">
    <property type="entry name" value="Metallo-hydrolase/oxidoreductase"/>
    <property type="match status" value="1"/>
</dbReference>
<feature type="binding site" evidence="8">
    <location>
        <position position="168"/>
    </location>
    <ligand>
        <name>Zn(2+)</name>
        <dbReference type="ChEBI" id="CHEBI:29105"/>
        <label>1</label>
        <note>catalytic</note>
    </ligand>
</feature>
<dbReference type="RefSeq" id="WP_201849093.1">
    <property type="nucleotide sequence ID" value="NZ_JABBYC010000034.1"/>
</dbReference>
<accession>A0ABS1LNW2</accession>
<name>A0ABS1LNW2_9MICO</name>
<dbReference type="InterPro" id="IPR013471">
    <property type="entry name" value="RNase_Z/BN"/>
</dbReference>
<dbReference type="EC" id="3.1.26.11" evidence="8"/>
<evidence type="ECO:0000313" key="11">
    <source>
        <dbReference type="EMBL" id="MBL0887694.1"/>
    </source>
</evidence>
<dbReference type="Pfam" id="PF12706">
    <property type="entry name" value="Lactamase_B_2"/>
    <property type="match status" value="1"/>
</dbReference>
<comment type="catalytic activity">
    <reaction evidence="8">
        <text>Endonucleolytic cleavage of RNA, removing extra 3' nucleotides from tRNA precursor, generating 3' termini of tRNAs. A 3'-hydroxy group is left at the tRNA terminus and a 5'-phosphoryl group is left at the trailer molecule.</text>
        <dbReference type="EC" id="3.1.26.11"/>
    </reaction>
</comment>
<keyword evidence="5 8" id="KW-0255">Endonuclease</keyword>
<dbReference type="Proteomes" id="UP000675409">
    <property type="component" value="Unassembled WGS sequence"/>
</dbReference>
<feature type="domain" description="Metallo-beta-lactamase" evidence="10">
    <location>
        <begin position="224"/>
        <end position="295"/>
    </location>
</feature>
<evidence type="ECO:0000256" key="5">
    <source>
        <dbReference type="ARBA" id="ARBA00022759"/>
    </source>
</evidence>
<feature type="binding site" evidence="8">
    <location>
        <position position="66"/>
    </location>
    <ligand>
        <name>Zn(2+)</name>
        <dbReference type="ChEBI" id="CHEBI:29105"/>
        <label>1</label>
        <note>catalytic</note>
    </ligand>
</feature>
<dbReference type="HAMAP" id="MF_01818">
    <property type="entry name" value="RNase_Z_BN"/>
    <property type="match status" value="1"/>
</dbReference>
<evidence type="ECO:0000256" key="2">
    <source>
        <dbReference type="ARBA" id="ARBA00022694"/>
    </source>
</evidence>
<evidence type="ECO:0000256" key="8">
    <source>
        <dbReference type="HAMAP-Rule" id="MF_01818"/>
    </source>
</evidence>
<keyword evidence="2 8" id="KW-0819">tRNA processing</keyword>
<dbReference type="InterPro" id="IPR001279">
    <property type="entry name" value="Metallo-B-lactamas"/>
</dbReference>
<keyword evidence="6 8" id="KW-0378">Hydrolase</keyword>
<feature type="domain" description="Metallo-beta-lactamase" evidence="9">
    <location>
        <begin position="23"/>
        <end position="99"/>
    </location>
</feature>
<dbReference type="CDD" id="cd07717">
    <property type="entry name" value="RNaseZ_ZiPD-like_MBL-fold"/>
    <property type="match status" value="1"/>
</dbReference>